<dbReference type="Gene3D" id="3.40.50.300">
    <property type="entry name" value="P-loop containing nucleotide triphosphate hydrolases"/>
    <property type="match status" value="1"/>
</dbReference>
<evidence type="ECO:0000256" key="3">
    <source>
        <dbReference type="ARBA" id="ARBA00020256"/>
    </source>
</evidence>
<evidence type="ECO:0000256" key="1">
    <source>
        <dbReference type="ARBA" id="ARBA00004389"/>
    </source>
</evidence>
<evidence type="ECO:0000313" key="12">
    <source>
        <dbReference type="Proteomes" id="UP000604825"/>
    </source>
</evidence>
<comment type="similarity">
    <text evidence="2">Belongs to the SRP receptor beta subunit family.</text>
</comment>
<comment type="caution">
    <text evidence="11">The sequence shown here is derived from an EMBL/GenBank/DDBJ whole genome shotgun (WGS) entry which is preliminary data.</text>
</comment>
<keyword evidence="8" id="KW-0342">GTP-binding</keyword>
<dbReference type="OrthoDB" id="41266at2759"/>
<evidence type="ECO:0000256" key="10">
    <source>
        <dbReference type="ARBA" id="ARBA00023170"/>
    </source>
</evidence>
<evidence type="ECO:0000256" key="8">
    <source>
        <dbReference type="ARBA" id="ARBA00023134"/>
    </source>
</evidence>
<accession>A0A811RGW0</accession>
<dbReference type="AlphaFoldDB" id="A0A811RGW0"/>
<dbReference type="InterPro" id="IPR027417">
    <property type="entry name" value="P-loop_NTPase"/>
</dbReference>
<protein>
    <recommendedName>
        <fullName evidence="3">Signal recognition particle receptor subunit beta</fullName>
    </recommendedName>
</protein>
<evidence type="ECO:0000256" key="5">
    <source>
        <dbReference type="ARBA" id="ARBA00022741"/>
    </source>
</evidence>
<dbReference type="SMART" id="SM00177">
    <property type="entry name" value="ARF"/>
    <property type="match status" value="1"/>
</dbReference>
<dbReference type="InterPro" id="IPR036038">
    <property type="entry name" value="Aminotransferase-like"/>
</dbReference>
<proteinExistence type="inferred from homology"/>
<evidence type="ECO:0000256" key="2">
    <source>
        <dbReference type="ARBA" id="ARBA00005619"/>
    </source>
</evidence>
<evidence type="ECO:0000313" key="11">
    <source>
        <dbReference type="EMBL" id="CAD6269200.1"/>
    </source>
</evidence>
<comment type="subcellular location">
    <subcellularLocation>
        <location evidence="1">Endoplasmic reticulum membrane</location>
        <topology evidence="1">Single-pass membrane protein</topology>
    </subcellularLocation>
</comment>
<gene>
    <name evidence="11" type="ORF">NCGR_LOCUS52505</name>
</gene>
<reference evidence="11" key="1">
    <citation type="submission" date="2020-10" db="EMBL/GenBank/DDBJ databases">
        <authorList>
            <person name="Han B."/>
            <person name="Lu T."/>
            <person name="Zhao Q."/>
            <person name="Huang X."/>
            <person name="Zhao Y."/>
        </authorList>
    </citation>
    <scope>NUCLEOTIDE SEQUENCE</scope>
</reference>
<dbReference type="Pfam" id="PF01063">
    <property type="entry name" value="Aminotran_4"/>
    <property type="match status" value="1"/>
</dbReference>
<dbReference type="SUPFAM" id="SSF52540">
    <property type="entry name" value="P-loop containing nucleoside triphosphate hydrolases"/>
    <property type="match status" value="1"/>
</dbReference>
<dbReference type="GO" id="GO:0005525">
    <property type="term" value="F:GTP binding"/>
    <property type="evidence" value="ECO:0007669"/>
    <property type="project" value="UniProtKB-KW"/>
</dbReference>
<sequence>MRTRLPVTKDEHLALTALVRGAGAGADSISGSWDGLDVFVHVGTYAPPVFGESGARLAVAGRGRDAAAAKYASWARIRKSLEKMRPPGVTELLLTSDGDHHILEGAVTNFFVVCQQEENERNGQFSNQTMATKFEVQTGPLSDGVLPGIIRQIVIEVCHDIGIPVREISPSWSNNEFWKEPFVISSLRLIQHVESVQVPLFWEDIQSKTWSDVPWAVKKFQLHSLASPERPIPAAGLLQAAMDEWVHQAESWIRQQPPEQIYIAAAVVALTVLLLIVASCLKSSKPNTIVLSGLSGSGKTTIFYQLRDGSSHQGTVTSMEENNDTFVLHSEQERKGKVKPVHVVDVPGHSRLKPKLDEVLPKAAGVVFVVDAQDFFSSMQAAAEYLYDILTKATVVKKKVPVLIFCNKTDKVTAHSKEFIKKQLEKEINKLRESRNAISSADISDEVQLGVPGEAFNFSQCQNKVAVAEGAGMTGNVSAVEQFIREHVKA</sequence>
<keyword evidence="9" id="KW-0472">Membrane</keyword>
<evidence type="ECO:0000256" key="7">
    <source>
        <dbReference type="ARBA" id="ARBA00022989"/>
    </source>
</evidence>
<dbReference type="Gene3D" id="3.20.10.10">
    <property type="entry name" value="D-amino Acid Aminotransferase, subunit A, domain 2"/>
    <property type="match status" value="1"/>
</dbReference>
<dbReference type="GO" id="GO:0003824">
    <property type="term" value="F:catalytic activity"/>
    <property type="evidence" value="ECO:0007669"/>
    <property type="project" value="InterPro"/>
</dbReference>
<dbReference type="NCBIfam" id="TIGR00231">
    <property type="entry name" value="small_GTP"/>
    <property type="match status" value="1"/>
</dbReference>
<keyword evidence="5" id="KW-0547">Nucleotide-binding</keyword>
<dbReference type="PROSITE" id="PS51417">
    <property type="entry name" value="ARF"/>
    <property type="match status" value="1"/>
</dbReference>
<dbReference type="InterPro" id="IPR001544">
    <property type="entry name" value="Aminotrans_IV"/>
</dbReference>
<dbReference type="InterPro" id="IPR005225">
    <property type="entry name" value="Small_GTP-bd"/>
</dbReference>
<dbReference type="InterPro" id="IPR019009">
    <property type="entry name" value="SRP_receptor_beta_su"/>
</dbReference>
<dbReference type="Pfam" id="PF09439">
    <property type="entry name" value="SRPRB"/>
    <property type="match status" value="1"/>
</dbReference>
<keyword evidence="10" id="KW-0675">Receptor</keyword>
<keyword evidence="12" id="KW-1185">Reference proteome</keyword>
<dbReference type="SUPFAM" id="SSF56752">
    <property type="entry name" value="D-aminoacid aminotransferase-like PLP-dependent enzymes"/>
    <property type="match status" value="1"/>
</dbReference>
<dbReference type="GO" id="GO:0005789">
    <property type="term" value="C:endoplasmic reticulum membrane"/>
    <property type="evidence" value="ECO:0007669"/>
    <property type="project" value="UniProtKB-SubCell"/>
</dbReference>
<dbReference type="CDD" id="cd04105">
    <property type="entry name" value="SR_beta"/>
    <property type="match status" value="1"/>
</dbReference>
<organism evidence="11 12">
    <name type="scientific">Miscanthus lutarioriparius</name>
    <dbReference type="NCBI Taxonomy" id="422564"/>
    <lineage>
        <taxon>Eukaryota</taxon>
        <taxon>Viridiplantae</taxon>
        <taxon>Streptophyta</taxon>
        <taxon>Embryophyta</taxon>
        <taxon>Tracheophyta</taxon>
        <taxon>Spermatophyta</taxon>
        <taxon>Magnoliopsida</taxon>
        <taxon>Liliopsida</taxon>
        <taxon>Poales</taxon>
        <taxon>Poaceae</taxon>
        <taxon>PACMAD clade</taxon>
        <taxon>Panicoideae</taxon>
        <taxon>Andropogonodae</taxon>
        <taxon>Andropogoneae</taxon>
        <taxon>Saccharinae</taxon>
        <taxon>Miscanthus</taxon>
    </lineage>
</organism>
<dbReference type="EMBL" id="CAJGYO010000014">
    <property type="protein sequence ID" value="CAD6269200.1"/>
    <property type="molecule type" value="Genomic_DNA"/>
</dbReference>
<evidence type="ECO:0000256" key="6">
    <source>
        <dbReference type="ARBA" id="ARBA00022824"/>
    </source>
</evidence>
<dbReference type="InterPro" id="IPR043132">
    <property type="entry name" value="BCAT-like_C"/>
</dbReference>
<keyword evidence="4" id="KW-0812">Transmembrane</keyword>
<evidence type="ECO:0000256" key="4">
    <source>
        <dbReference type="ARBA" id="ARBA00022692"/>
    </source>
</evidence>
<keyword evidence="6" id="KW-0256">Endoplasmic reticulum</keyword>
<dbReference type="PANTHER" id="PTHR47703">
    <property type="entry name" value="D-AMINOACID AMINOTRANSFERASE-LIKE PLP-DEPENDENT ENZYMES SUPERFAMILY PROTEIN"/>
    <property type="match status" value="1"/>
</dbReference>
<evidence type="ECO:0000256" key="9">
    <source>
        <dbReference type="ARBA" id="ARBA00023136"/>
    </source>
</evidence>
<dbReference type="Proteomes" id="UP000604825">
    <property type="component" value="Unassembled WGS sequence"/>
</dbReference>
<keyword evidence="7" id="KW-1133">Transmembrane helix</keyword>
<dbReference type="PANTHER" id="PTHR47703:SF2">
    <property type="entry name" value="D-AMINOACID AMINOTRANSFERASE-LIKE PLP-DEPENDENT ENZYMES SUPERFAMILY PROTEIN"/>
    <property type="match status" value="1"/>
</dbReference>
<name>A0A811RGW0_9POAL</name>